<accession>A0A444W0R5</accession>
<feature type="transmembrane region" description="Helical" evidence="1">
    <location>
        <begin position="231"/>
        <end position="249"/>
    </location>
</feature>
<name>A0A444W0R5_9FLAO</name>
<gene>
    <name evidence="2" type="ORF">NU08_1614</name>
</gene>
<dbReference type="RefSeq" id="WP_129746578.1">
    <property type="nucleotide sequence ID" value="NZ_JUIV01000004.1"/>
</dbReference>
<dbReference type="OrthoDB" id="1365452at2"/>
<reference evidence="2 3" key="1">
    <citation type="submission" date="2014-12" db="EMBL/GenBank/DDBJ databases">
        <title>Genome sequence of Flavobacterium anhuiense RCM74.</title>
        <authorList>
            <person name="Kim J.F."/>
            <person name="Song J.Y."/>
            <person name="Kwak M.-J."/>
            <person name="Lee S.-W."/>
        </authorList>
    </citation>
    <scope>NUCLEOTIDE SEQUENCE [LARGE SCALE GENOMIC DNA]</scope>
    <source>
        <strain evidence="2 3">RCM74</strain>
    </source>
</reference>
<keyword evidence="1" id="KW-0472">Membrane</keyword>
<keyword evidence="1" id="KW-0812">Transmembrane</keyword>
<comment type="caution">
    <text evidence="2">The sequence shown here is derived from an EMBL/GenBank/DDBJ whole genome shotgun (WGS) entry which is preliminary data.</text>
</comment>
<dbReference type="AlphaFoldDB" id="A0A444W0R5"/>
<dbReference type="EMBL" id="JUIV01000004">
    <property type="protein sequence ID" value="RYJ39306.1"/>
    <property type="molecule type" value="Genomic_DNA"/>
</dbReference>
<organism evidence="2 3">
    <name type="scientific">Flavobacterium anhuiense</name>
    <dbReference type="NCBI Taxonomy" id="459526"/>
    <lineage>
        <taxon>Bacteria</taxon>
        <taxon>Pseudomonadati</taxon>
        <taxon>Bacteroidota</taxon>
        <taxon>Flavobacteriia</taxon>
        <taxon>Flavobacteriales</taxon>
        <taxon>Flavobacteriaceae</taxon>
        <taxon>Flavobacterium</taxon>
    </lineage>
</organism>
<proteinExistence type="predicted"/>
<keyword evidence="1" id="KW-1133">Transmembrane helix</keyword>
<evidence type="ECO:0000313" key="3">
    <source>
        <dbReference type="Proteomes" id="UP000290433"/>
    </source>
</evidence>
<evidence type="ECO:0000256" key="1">
    <source>
        <dbReference type="SAM" id="Phobius"/>
    </source>
</evidence>
<evidence type="ECO:0000313" key="2">
    <source>
        <dbReference type="EMBL" id="RYJ39306.1"/>
    </source>
</evidence>
<protein>
    <submittedName>
        <fullName evidence="2">Uncharacterized protein</fullName>
    </submittedName>
</protein>
<sequence>MQPTFPRKNWALNTLIEFREASTIFEFTDYFQKNENEENNWNKENLEFQINHLINLFDGLKEETNQIMHTSNTLTVTTFFEEVINDIDSWNLNKVEKEYFTEISREWNNSKYREFLEEVEKKENEYFNAPERIKYRHLEEYKTFQFSWLDRKSREVTIVNKNFYCVEEIPKLIDLKHLDKYLKILLEITAKFQKSISQELNLYQEGKLIPKSQLEKTHFEKISDKFKNNKLVTGVLIGFIIYGGISSIIKLTKENQDNLYGKDGLLNKAKSIDTIKQKDNKKINYDSIKKSVKSNIKKIK</sequence>
<dbReference type="Proteomes" id="UP000290433">
    <property type="component" value="Unassembled WGS sequence"/>
</dbReference>